<dbReference type="Proteomes" id="UP000014973">
    <property type="component" value="Unassembled WGS sequence"/>
</dbReference>
<evidence type="ECO:0000313" key="2">
    <source>
        <dbReference type="EMBL" id="EPR94643.1"/>
    </source>
</evidence>
<dbReference type="PATRIC" id="fig|1340486.4.peg.1132"/>
<dbReference type="SUPFAM" id="SSF47413">
    <property type="entry name" value="lambda repressor-like DNA-binding domains"/>
    <property type="match status" value="1"/>
</dbReference>
<dbReference type="Gene3D" id="1.10.260.40">
    <property type="entry name" value="lambda repressor-like DNA-binding domains"/>
    <property type="match status" value="1"/>
</dbReference>
<name>S7Z303_STRMT</name>
<comment type="caution">
    <text evidence="2">The sequence shown here is derived from an EMBL/GenBank/DDBJ whole genome shotgun (WGS) entry which is preliminary data.</text>
</comment>
<organism evidence="2 3">
    <name type="scientific">Streptococcus mitis 29/42</name>
    <dbReference type="NCBI Taxonomy" id="1340486"/>
    <lineage>
        <taxon>Bacteria</taxon>
        <taxon>Bacillati</taxon>
        <taxon>Bacillota</taxon>
        <taxon>Bacilli</taxon>
        <taxon>Lactobacillales</taxon>
        <taxon>Streptococcaceae</taxon>
        <taxon>Streptococcus</taxon>
        <taxon>Streptococcus mitis group</taxon>
    </lineage>
</organism>
<dbReference type="Pfam" id="PF01381">
    <property type="entry name" value="HTH_3"/>
    <property type="match status" value="1"/>
</dbReference>
<dbReference type="CDD" id="cd00093">
    <property type="entry name" value="HTH_XRE"/>
    <property type="match status" value="1"/>
</dbReference>
<gene>
    <name evidence="2" type="ORF">M060_05280</name>
</gene>
<feature type="domain" description="HTH cro/C1-type" evidence="1">
    <location>
        <begin position="9"/>
        <end position="63"/>
    </location>
</feature>
<protein>
    <recommendedName>
        <fullName evidence="1">HTH cro/C1-type domain-containing protein</fullName>
    </recommendedName>
</protein>
<sequence>MEINFGEIIKQIREERGFTLKEAAGTAISPNNLSKFEKGITTIKVDTYFEILNNLKIYDPYDVTMLIMRYQFQNSSLSEFEKTRYKTPTKNLDFIETLGLDTYLSDSLYILSLNVSKENLTDRDWTILNRAKVALFHLNYWLPQDYSLFRPLTEYFDFPTETLQQIAKTALDLLEEPFIDIKQQRELLFTLSFIIRTYSRNGHYQLAQDLVDKIELYKMKKFHDLKEVLVDLFITIKMQECYNLLRQDKKEGIELASQILSYLDSRNALFLDQAYFNIRDTFYQQVKMLNKTGIDLP</sequence>
<proteinExistence type="predicted"/>
<dbReference type="SMART" id="SM00530">
    <property type="entry name" value="HTH_XRE"/>
    <property type="match status" value="1"/>
</dbReference>
<dbReference type="AlphaFoldDB" id="S7Z303"/>
<dbReference type="PANTHER" id="PTHR37038:SF12">
    <property type="entry name" value="TRANSCRIPTIONAL REGULATOR"/>
    <property type="match status" value="1"/>
</dbReference>
<evidence type="ECO:0000259" key="1">
    <source>
        <dbReference type="PROSITE" id="PS50943"/>
    </source>
</evidence>
<dbReference type="InterPro" id="IPR053163">
    <property type="entry name" value="HTH-type_regulator_Rgg"/>
</dbReference>
<dbReference type="PANTHER" id="PTHR37038">
    <property type="entry name" value="TRANSCRIPTIONAL REGULATOR-RELATED"/>
    <property type="match status" value="1"/>
</dbReference>
<reference evidence="2 3" key="1">
    <citation type="submission" date="2013-06" db="EMBL/GenBank/DDBJ databases">
        <title>Genome sequencing of Streptococcus mitis strains.</title>
        <authorList>
            <person name="Ikryannikova L.N."/>
            <person name="Ilina E.N."/>
            <person name="Kostryukova E.S."/>
            <person name="Semashko T.A."/>
            <person name="Savinova T.A."/>
            <person name="Karpova I.Y."/>
            <person name="Larin A.K."/>
            <person name="Ischenko D.S."/>
            <person name="Dubovickaya V.A."/>
            <person name="Sidorenko S.V."/>
            <person name="Govorun V.M."/>
        </authorList>
    </citation>
    <scope>NUCLEOTIDE SEQUENCE [LARGE SCALE GENOMIC DNA]</scope>
    <source>
        <strain evidence="2 3">29/42</strain>
    </source>
</reference>
<evidence type="ECO:0000313" key="3">
    <source>
        <dbReference type="Proteomes" id="UP000014973"/>
    </source>
</evidence>
<dbReference type="EMBL" id="ATAB01000006">
    <property type="protein sequence ID" value="EPR94643.1"/>
    <property type="molecule type" value="Genomic_DNA"/>
</dbReference>
<dbReference type="InterPro" id="IPR001387">
    <property type="entry name" value="Cro/C1-type_HTH"/>
</dbReference>
<accession>S7Z303</accession>
<dbReference type="PROSITE" id="PS50943">
    <property type="entry name" value="HTH_CROC1"/>
    <property type="match status" value="1"/>
</dbReference>
<dbReference type="InterPro" id="IPR010982">
    <property type="entry name" value="Lambda_DNA-bd_dom_sf"/>
</dbReference>
<dbReference type="GO" id="GO:0003677">
    <property type="term" value="F:DNA binding"/>
    <property type="evidence" value="ECO:0007669"/>
    <property type="project" value="InterPro"/>
</dbReference>